<name>A0A1E7EXD6_9STRA</name>
<feature type="region of interest" description="Disordered" evidence="1">
    <location>
        <begin position="1"/>
        <end position="26"/>
    </location>
</feature>
<protein>
    <submittedName>
        <fullName evidence="2">Uncharacterized protein</fullName>
    </submittedName>
</protein>
<dbReference type="KEGG" id="fcy:FRACYDRAFT_247058"/>
<evidence type="ECO:0000313" key="2">
    <source>
        <dbReference type="EMBL" id="OEU10517.1"/>
    </source>
</evidence>
<dbReference type="AlphaFoldDB" id="A0A1E7EXD6"/>
<dbReference type="InParanoid" id="A0A1E7EXD6"/>
<dbReference type="EMBL" id="KV784371">
    <property type="protein sequence ID" value="OEU10517.1"/>
    <property type="molecule type" value="Genomic_DNA"/>
</dbReference>
<accession>A0A1E7EXD6</accession>
<gene>
    <name evidence="2" type="ORF">FRACYDRAFT_247058</name>
</gene>
<evidence type="ECO:0000313" key="3">
    <source>
        <dbReference type="Proteomes" id="UP000095751"/>
    </source>
</evidence>
<dbReference type="Proteomes" id="UP000095751">
    <property type="component" value="Unassembled WGS sequence"/>
</dbReference>
<feature type="compositionally biased region" description="Polar residues" evidence="1">
    <location>
        <begin position="1"/>
        <end position="12"/>
    </location>
</feature>
<proteinExistence type="predicted"/>
<organism evidence="2 3">
    <name type="scientific">Fragilariopsis cylindrus CCMP1102</name>
    <dbReference type="NCBI Taxonomy" id="635003"/>
    <lineage>
        <taxon>Eukaryota</taxon>
        <taxon>Sar</taxon>
        <taxon>Stramenopiles</taxon>
        <taxon>Ochrophyta</taxon>
        <taxon>Bacillariophyta</taxon>
        <taxon>Bacillariophyceae</taxon>
        <taxon>Bacillariophycidae</taxon>
        <taxon>Bacillariales</taxon>
        <taxon>Bacillariaceae</taxon>
        <taxon>Fragilariopsis</taxon>
    </lineage>
</organism>
<reference evidence="2 3" key="1">
    <citation type="submission" date="2016-09" db="EMBL/GenBank/DDBJ databases">
        <title>Extensive genetic diversity and differential bi-allelic expression allows diatom success in the polar Southern Ocean.</title>
        <authorList>
            <consortium name="DOE Joint Genome Institute"/>
            <person name="Mock T."/>
            <person name="Otillar R.P."/>
            <person name="Strauss J."/>
            <person name="Dupont C."/>
            <person name="Frickenhaus S."/>
            <person name="Maumus F."/>
            <person name="Mcmullan M."/>
            <person name="Sanges R."/>
            <person name="Schmutz J."/>
            <person name="Toseland A."/>
            <person name="Valas R."/>
            <person name="Veluchamy A."/>
            <person name="Ward B.J."/>
            <person name="Allen A."/>
            <person name="Barry K."/>
            <person name="Falciatore A."/>
            <person name="Ferrante M."/>
            <person name="Fortunato A.E."/>
            <person name="Gloeckner G."/>
            <person name="Gruber A."/>
            <person name="Hipkin R."/>
            <person name="Janech M."/>
            <person name="Kroth P."/>
            <person name="Leese F."/>
            <person name="Lindquist E."/>
            <person name="Lyon B.R."/>
            <person name="Martin J."/>
            <person name="Mayer C."/>
            <person name="Parker M."/>
            <person name="Quesneville H."/>
            <person name="Raymond J."/>
            <person name="Uhlig C."/>
            <person name="Valentin K.U."/>
            <person name="Worden A.Z."/>
            <person name="Armbrust E.V."/>
            <person name="Bowler C."/>
            <person name="Green B."/>
            <person name="Moulton V."/>
            <person name="Van Oosterhout C."/>
            <person name="Grigoriev I."/>
        </authorList>
    </citation>
    <scope>NUCLEOTIDE SEQUENCE [LARGE SCALE GENOMIC DNA]</scope>
    <source>
        <strain evidence="2 3">CCMP1102</strain>
    </source>
</reference>
<evidence type="ECO:0000256" key="1">
    <source>
        <dbReference type="SAM" id="MobiDB-lite"/>
    </source>
</evidence>
<keyword evidence="3" id="KW-1185">Reference proteome</keyword>
<sequence>MSKFEVNTSTSTKMDDSDGVYVNDDRPIKNTERSDIFSQECNQATASRSSSIDIDNVITIKDALGFDDTTAEEETTKMGSSLCLLIVVLSYVGESTDLVRTRCVCRAFRLCSDKVAIDLTKKLIGDSIEPIVGQSAVALLHGAETANEITRIYLKGWDGVKGRAEGFNVGLPTHQQELCFDGYSDAVAVVPAGDMAPTSSIPISLKFKKGMVESIEFTSEYCVYLPRRFFHLNVSPSGSFVVYYRNNNENRKDKSVEDILRRVKRSLSDANWNIFHSVTTCRIYQHKSNNINHDLYHEFLEKCMNIFSDYKLGEPIPSLRAKCPYEGRARCQTITYFKAWMAI</sequence>